<gene>
    <name evidence="1" type="ordered locus">LMM7_2823</name>
</gene>
<organism evidence="1 2">
    <name type="scientific">Listeria monocytogenes serotype 4a (strain M7)</name>
    <dbReference type="NCBI Taxonomy" id="1030009"/>
    <lineage>
        <taxon>Bacteria</taxon>
        <taxon>Bacillati</taxon>
        <taxon>Bacillota</taxon>
        <taxon>Bacilli</taxon>
        <taxon>Bacillales</taxon>
        <taxon>Listeriaceae</taxon>
        <taxon>Listeria</taxon>
    </lineage>
</organism>
<name>A0A0E0V0G2_LISMM</name>
<dbReference type="AlphaFoldDB" id="A0A0E0V0G2"/>
<evidence type="ECO:0000313" key="2">
    <source>
        <dbReference type="Proteomes" id="UP000000486"/>
    </source>
</evidence>
<sequence>MKKILGLGYLAFFVKQKKLEKFSSLVDTVKSFYSAFFA</sequence>
<dbReference type="Proteomes" id="UP000000486">
    <property type="component" value="Chromosome"/>
</dbReference>
<protein>
    <submittedName>
        <fullName evidence="1">Uncharacterized protein</fullName>
    </submittedName>
</protein>
<accession>A0A0E0V0G2</accession>
<dbReference type="HOGENOM" id="CLU_3329647_0_0_9"/>
<dbReference type="KEGG" id="lmq:LMM7_2823"/>
<reference evidence="1 2" key="1">
    <citation type="journal article" date="2011" name="J. Bacteriol.">
        <title>Genome sequence of the nonpathogenic Listeria monocytogenes serovar 4a strain M7.</title>
        <authorList>
            <person name="Chen J."/>
            <person name="Xia Y."/>
            <person name="Cheng C."/>
            <person name="Fang C."/>
            <person name="Shan Y."/>
            <person name="Jin G."/>
            <person name="Fang W."/>
        </authorList>
    </citation>
    <scope>NUCLEOTIDE SEQUENCE [LARGE SCALE GENOMIC DNA]</scope>
    <source>
        <strain evidence="1 2">M7</strain>
    </source>
</reference>
<dbReference type="PATRIC" id="fig|1030009.3.peg.2812"/>
<proteinExistence type="predicted"/>
<dbReference type="EMBL" id="CP002816">
    <property type="protein sequence ID" value="AEH93828.1"/>
    <property type="molecule type" value="Genomic_DNA"/>
</dbReference>
<evidence type="ECO:0000313" key="1">
    <source>
        <dbReference type="EMBL" id="AEH93828.1"/>
    </source>
</evidence>